<dbReference type="EMBL" id="CP090895">
    <property type="protein sequence ID" value="ULT89581.1"/>
    <property type="molecule type" value="Genomic_DNA"/>
</dbReference>
<dbReference type="EC" id="2.4.1.17" evidence="3"/>
<comment type="similarity">
    <text evidence="2">Belongs to the UDP-glycosyltransferase family.</text>
</comment>
<dbReference type="GO" id="GO:0015020">
    <property type="term" value="F:glucuronosyltransferase activity"/>
    <property type="evidence" value="ECO:0007669"/>
    <property type="project" value="UniProtKB-EC"/>
</dbReference>
<keyword evidence="8 11" id="KW-1133">Transmembrane helix</keyword>
<dbReference type="Gene3D" id="3.40.50.2000">
    <property type="entry name" value="Glycogen Phosphorylase B"/>
    <property type="match status" value="1"/>
</dbReference>
<feature type="transmembrane region" description="Helical" evidence="11">
    <location>
        <begin position="528"/>
        <end position="550"/>
    </location>
</feature>
<evidence type="ECO:0000256" key="7">
    <source>
        <dbReference type="ARBA" id="ARBA00022729"/>
    </source>
</evidence>
<dbReference type="AlphaFoldDB" id="A0AAE9A1Z2"/>
<evidence type="ECO:0000256" key="10">
    <source>
        <dbReference type="ARBA" id="ARBA00047475"/>
    </source>
</evidence>
<accession>A0AAE9A1Z2</accession>
<dbReference type="InterPro" id="IPR002213">
    <property type="entry name" value="UDP_glucos_trans"/>
</dbReference>
<evidence type="ECO:0000256" key="11">
    <source>
        <dbReference type="SAM" id="Phobius"/>
    </source>
</evidence>
<keyword evidence="5" id="KW-0808">Transferase</keyword>
<dbReference type="SUPFAM" id="SSF53756">
    <property type="entry name" value="UDP-Glycosyltransferase/glycogen phosphorylase"/>
    <property type="match status" value="1"/>
</dbReference>
<evidence type="ECO:0000256" key="2">
    <source>
        <dbReference type="ARBA" id="ARBA00009995"/>
    </source>
</evidence>
<evidence type="ECO:0000256" key="6">
    <source>
        <dbReference type="ARBA" id="ARBA00022692"/>
    </source>
</evidence>
<dbReference type="FunFam" id="3.40.50.2000:FF:000021">
    <property type="entry name" value="UDP-glucuronosyltransferase"/>
    <property type="match status" value="1"/>
</dbReference>
<proteinExistence type="inferred from homology"/>
<keyword evidence="9 11" id="KW-0472">Membrane</keyword>
<evidence type="ECO:0000256" key="5">
    <source>
        <dbReference type="ARBA" id="ARBA00022679"/>
    </source>
</evidence>
<protein>
    <recommendedName>
        <fullName evidence="3">glucuronosyltransferase</fullName>
        <ecNumber evidence="3">2.4.1.17</ecNumber>
    </recommendedName>
</protein>
<comment type="catalytic activity">
    <reaction evidence="10">
        <text>glucuronate acceptor + UDP-alpha-D-glucuronate = acceptor beta-D-glucuronoside + UDP + H(+)</text>
        <dbReference type="Rhea" id="RHEA:21032"/>
        <dbReference type="ChEBI" id="CHEBI:15378"/>
        <dbReference type="ChEBI" id="CHEBI:58052"/>
        <dbReference type="ChEBI" id="CHEBI:58223"/>
        <dbReference type="ChEBI" id="CHEBI:132367"/>
        <dbReference type="ChEBI" id="CHEBI:132368"/>
        <dbReference type="EC" id="2.4.1.17"/>
    </reaction>
</comment>
<feature type="transmembrane region" description="Helical" evidence="11">
    <location>
        <begin position="46"/>
        <end position="65"/>
    </location>
</feature>
<gene>
    <name evidence="12" type="ORF">L3Y34_008186</name>
</gene>
<evidence type="ECO:0000256" key="8">
    <source>
        <dbReference type="ARBA" id="ARBA00022989"/>
    </source>
</evidence>
<organism evidence="12 13">
    <name type="scientific">Caenorhabditis briggsae</name>
    <dbReference type="NCBI Taxonomy" id="6238"/>
    <lineage>
        <taxon>Eukaryota</taxon>
        <taxon>Metazoa</taxon>
        <taxon>Ecdysozoa</taxon>
        <taxon>Nematoda</taxon>
        <taxon>Chromadorea</taxon>
        <taxon>Rhabditida</taxon>
        <taxon>Rhabditina</taxon>
        <taxon>Rhabditomorpha</taxon>
        <taxon>Rhabditoidea</taxon>
        <taxon>Rhabditidae</taxon>
        <taxon>Peloderinae</taxon>
        <taxon>Caenorhabditis</taxon>
    </lineage>
</organism>
<evidence type="ECO:0000256" key="3">
    <source>
        <dbReference type="ARBA" id="ARBA00012544"/>
    </source>
</evidence>
<keyword evidence="6 11" id="KW-0812">Transmembrane</keyword>
<dbReference type="InterPro" id="IPR035595">
    <property type="entry name" value="UDP_glycos_trans_CS"/>
</dbReference>
<evidence type="ECO:0000256" key="9">
    <source>
        <dbReference type="ARBA" id="ARBA00023136"/>
    </source>
</evidence>
<evidence type="ECO:0000313" key="12">
    <source>
        <dbReference type="EMBL" id="ULT89581.1"/>
    </source>
</evidence>
<evidence type="ECO:0000256" key="1">
    <source>
        <dbReference type="ARBA" id="ARBA00004167"/>
    </source>
</evidence>
<dbReference type="PROSITE" id="PS00375">
    <property type="entry name" value="UDPGT"/>
    <property type="match status" value="1"/>
</dbReference>
<dbReference type="PANTHER" id="PTHR48043:SF143">
    <property type="entry name" value="UDP-GLUCURONOSYLTRANSFERASE"/>
    <property type="match status" value="1"/>
</dbReference>
<sequence length="972" mass="107928">MLSRTVTLYDLDQPLFKNENGSLCEFEEFLKCSHSHSRKILGMNSLYLLFLVLLGVDAGKVLVYSPSISRSHLISNGRIADALVDAGHDVVMFIPEYEQLTEFTGTKKATVITMRGFSTKYEEEMEGLGVTMFSTSRLGFWERVMFEKSITHMCDDLMAKREELEPLRAMKFDVAFSEQIDLCGVGVIRYLGIQNHLWISTTPIMDAVSYNLGIPSPSSYVPTIEENDNGDKMDFWQRTFNLYMHFGSIAVHRYGTDGTTEVFRKYDPDFPNVRDIAANSSLCFVNSDEVLDLPRPTITKTIYIGGLGVPTVAKPLDEKFSKIMSKGKKGVVVISLGSIVPFGDLPLPSKKGALKAMKEMTDYHFLIKIAKDDENTRTLTKDMNNIDLVEWLPQVDLLAHPRLKLFVMHGGINGLVETALQAVPTVIVPIFADQFRNGRMVEKRGIGKVLLKLEIGYESFKNAVQTVLNTPSYKENAIRIARMMRDKPFTPEERLVKWTTFAIDHGVLEELHVEGSRLNTIVYYNLDVFAFLLMRFIAIAALLASSLFLVEGTAIRDKRQSCGCAPRVQPSCSCQRTSYAQPQQFSCSCHQNTAPVQKSCSCAQPVQQQTYQVQTSQCAPACKQSCQQQCQVAPSVDQCQSSCQQTCQTSSCYAPTQTVMITTTQAPQYCQPSCMPACEQSCVAQTPAPVQCMPQCQQQCQQQCVQTQPIQQCQPQCQQQCVQQCDVPTTTAAPQIIKINLEISAQCVPQCQQSCQQQCVQQQVPAQQCNQQCTQQCQTTCQQAVPQCQQQCAPQCQQPSAPQCQQCQNTCQQSAPVVQQQCQQQCAPQCQQQSAPVCQQCQSSCQQTQQCQQQCTPQCQQPSAPQCQQCQSACQAPIMTTTAAPQVVTIILEASVSQSAQCEPQCQQSCQQQCVQQQQPVQQCAPACTQSCSQSCSAAQPAQMPCQTQSVNSCTCQQNYSPCGNGQCCKRK</sequence>
<keyword evidence="4" id="KW-0328">Glycosyltransferase</keyword>
<dbReference type="PANTHER" id="PTHR48043">
    <property type="entry name" value="EG:EG0003.4 PROTEIN-RELATED"/>
    <property type="match status" value="1"/>
</dbReference>
<dbReference type="Proteomes" id="UP000827892">
    <property type="component" value="Chromosome V"/>
</dbReference>
<reference evidence="12 13" key="1">
    <citation type="submission" date="2022-02" db="EMBL/GenBank/DDBJ databases">
        <title>Chromosome-level reference genomes for two strains of Caenorhabditis briggsae: an improved platform for comparative genomics.</title>
        <authorList>
            <person name="Stevens L."/>
            <person name="Andersen E.C."/>
        </authorList>
    </citation>
    <scope>NUCLEOTIDE SEQUENCE [LARGE SCALE GENOMIC DNA]</scope>
    <source>
        <strain evidence="12">QX1410_ONT</strain>
        <tissue evidence="12">Whole-organism</tissue>
    </source>
</reference>
<name>A0AAE9A1Z2_CAEBR</name>
<dbReference type="InterPro" id="IPR050271">
    <property type="entry name" value="UDP-glycosyltransferase"/>
</dbReference>
<dbReference type="CDD" id="cd03784">
    <property type="entry name" value="GT1_Gtf-like"/>
    <property type="match status" value="1"/>
</dbReference>
<evidence type="ECO:0000313" key="13">
    <source>
        <dbReference type="Proteomes" id="UP000827892"/>
    </source>
</evidence>
<keyword evidence="7" id="KW-0732">Signal</keyword>
<dbReference type="Pfam" id="PF00201">
    <property type="entry name" value="UDPGT"/>
    <property type="match status" value="1"/>
</dbReference>
<comment type="subcellular location">
    <subcellularLocation>
        <location evidence="1">Membrane</location>
        <topology evidence="1">Single-pass membrane protein</topology>
    </subcellularLocation>
</comment>
<evidence type="ECO:0000256" key="4">
    <source>
        <dbReference type="ARBA" id="ARBA00022676"/>
    </source>
</evidence>
<dbReference type="GO" id="GO:0016020">
    <property type="term" value="C:membrane"/>
    <property type="evidence" value="ECO:0007669"/>
    <property type="project" value="UniProtKB-SubCell"/>
</dbReference>